<dbReference type="EMBL" id="VOBR01000003">
    <property type="protein sequence ID" value="TWP53539.1"/>
    <property type="molecule type" value="Genomic_DNA"/>
</dbReference>
<dbReference type="InterPro" id="IPR027291">
    <property type="entry name" value="Glyco_hydro_38_N_sf"/>
</dbReference>
<organism evidence="8 9">
    <name type="scientific">Lentzea tibetensis</name>
    <dbReference type="NCBI Taxonomy" id="2591470"/>
    <lineage>
        <taxon>Bacteria</taxon>
        <taxon>Bacillati</taxon>
        <taxon>Actinomycetota</taxon>
        <taxon>Actinomycetes</taxon>
        <taxon>Pseudonocardiales</taxon>
        <taxon>Pseudonocardiaceae</taxon>
        <taxon>Lentzea</taxon>
    </lineage>
</organism>
<accession>A0A563F0U6</accession>
<dbReference type="PANTHER" id="PTHR41695">
    <property type="entry name" value="1,4-ALPHA-GLUCAN BRANCHING ENZYME RV3031-RELATED"/>
    <property type="match status" value="1"/>
</dbReference>
<feature type="domain" description="1,4-alpha-glucan branching enzyme C-terminal" evidence="7">
    <location>
        <begin position="403"/>
        <end position="481"/>
    </location>
</feature>
<dbReference type="InterPro" id="IPR015293">
    <property type="entry name" value="BE_C"/>
</dbReference>
<dbReference type="GO" id="GO:0016787">
    <property type="term" value="F:hydrolase activity"/>
    <property type="evidence" value="ECO:0007669"/>
    <property type="project" value="UniProtKB-KW"/>
</dbReference>
<keyword evidence="9" id="KW-1185">Reference proteome</keyword>
<feature type="binding site" evidence="4">
    <location>
        <position position="424"/>
    </location>
    <ligand>
        <name>substrate</name>
    </ligand>
</feature>
<dbReference type="InterPro" id="IPR011330">
    <property type="entry name" value="Glyco_hydro/deAcase_b/a-brl"/>
</dbReference>
<evidence type="ECO:0000256" key="1">
    <source>
        <dbReference type="ARBA" id="ARBA00006821"/>
    </source>
</evidence>
<dbReference type="InterPro" id="IPR037090">
    <property type="entry name" value="57_glycoside_trans_central"/>
</dbReference>
<keyword evidence="2 5" id="KW-0119">Carbohydrate metabolism</keyword>
<feature type="domain" description="Glycoside hydrolase family 57 N-terminal" evidence="6">
    <location>
        <begin position="9"/>
        <end position="351"/>
    </location>
</feature>
<feature type="binding site" evidence="4">
    <location>
        <position position="245"/>
    </location>
    <ligand>
        <name>substrate</name>
    </ligand>
</feature>
<reference evidence="8 9" key="1">
    <citation type="submission" date="2019-07" db="EMBL/GenBank/DDBJ databases">
        <title>Lentzea xizangensis sp. nov., isolated from Qinghai-Tibetan Plateau Soils.</title>
        <authorList>
            <person name="Huang J."/>
        </authorList>
    </citation>
    <scope>NUCLEOTIDE SEQUENCE [LARGE SCALE GENOMIC DNA]</scope>
    <source>
        <strain evidence="8 9">FXJ1.1311</strain>
    </source>
</reference>
<name>A0A563F0U6_9PSEU</name>
<dbReference type="Proteomes" id="UP000316639">
    <property type="component" value="Unassembled WGS sequence"/>
</dbReference>
<comment type="similarity">
    <text evidence="1 5">Belongs to the glycosyl hydrolase 57 family.</text>
</comment>
<dbReference type="PANTHER" id="PTHR41695:SF1">
    <property type="entry name" value="1,4-ALPHA-GLUCAN BRANCHING ENZYME TK1436"/>
    <property type="match status" value="1"/>
</dbReference>
<comment type="caution">
    <text evidence="8">The sequence shown here is derived from an EMBL/GenBank/DDBJ whole genome shotgun (WGS) entry which is preliminary data.</text>
</comment>
<evidence type="ECO:0000256" key="3">
    <source>
        <dbReference type="PIRSR" id="PIRSR640042-1"/>
    </source>
</evidence>
<dbReference type="Pfam" id="PF09210">
    <property type="entry name" value="BE_C"/>
    <property type="match status" value="1"/>
</dbReference>
<evidence type="ECO:0000259" key="6">
    <source>
        <dbReference type="Pfam" id="PF03065"/>
    </source>
</evidence>
<evidence type="ECO:0000313" key="9">
    <source>
        <dbReference type="Proteomes" id="UP000316639"/>
    </source>
</evidence>
<feature type="binding site" evidence="4">
    <location>
        <position position="228"/>
    </location>
    <ligand>
        <name>substrate</name>
    </ligand>
</feature>
<dbReference type="Gene3D" id="1.20.1430.10">
    <property type="entry name" value="Families 57/38 glycoside transferase, middle domain"/>
    <property type="match status" value="1"/>
</dbReference>
<dbReference type="GO" id="GO:0005576">
    <property type="term" value="C:extracellular region"/>
    <property type="evidence" value="ECO:0007669"/>
    <property type="project" value="TreeGrafter"/>
</dbReference>
<evidence type="ECO:0000256" key="2">
    <source>
        <dbReference type="ARBA" id="ARBA00023277"/>
    </source>
</evidence>
<dbReference type="GO" id="GO:0003844">
    <property type="term" value="F:1,4-alpha-glucan branching enzyme activity"/>
    <property type="evidence" value="ECO:0007669"/>
    <property type="project" value="InterPro"/>
</dbReference>
<proteinExistence type="inferred from homology"/>
<dbReference type="SUPFAM" id="SSF88713">
    <property type="entry name" value="Glycoside hydrolase/deacetylase"/>
    <property type="match status" value="1"/>
</dbReference>
<feature type="binding site" evidence="4">
    <location>
        <position position="368"/>
    </location>
    <ligand>
        <name>substrate</name>
    </ligand>
</feature>
<dbReference type="RefSeq" id="WP_146349950.1">
    <property type="nucleotide sequence ID" value="NZ_VOBR01000003.1"/>
</dbReference>
<evidence type="ECO:0000313" key="8">
    <source>
        <dbReference type="EMBL" id="TWP53539.1"/>
    </source>
</evidence>
<protein>
    <submittedName>
        <fullName evidence="8">Glycoside hydrolase family 57 protein</fullName>
    </submittedName>
</protein>
<evidence type="ECO:0000259" key="7">
    <source>
        <dbReference type="Pfam" id="PF09210"/>
    </source>
</evidence>
<feature type="active site" description="Nucleophile" evidence="3">
    <location>
        <position position="182"/>
    </location>
</feature>
<dbReference type="InterPro" id="IPR028995">
    <property type="entry name" value="Glyco_hydro_57/38_cen_sf"/>
</dbReference>
<feature type="active site" description="Proton donor" evidence="3">
    <location>
        <position position="316"/>
    </location>
</feature>
<keyword evidence="8" id="KW-0378">Hydrolase</keyword>
<dbReference type="InterPro" id="IPR040042">
    <property type="entry name" value="Branching_enz_MT3115-like"/>
</dbReference>
<dbReference type="OrthoDB" id="9803279at2"/>
<evidence type="ECO:0000256" key="5">
    <source>
        <dbReference type="RuleBase" id="RU361196"/>
    </source>
</evidence>
<dbReference type="Gene3D" id="3.20.110.10">
    <property type="entry name" value="Glycoside hydrolase 38, N terminal domain"/>
    <property type="match status" value="1"/>
</dbReference>
<dbReference type="GO" id="GO:0030979">
    <property type="term" value="P:alpha-glucan biosynthetic process"/>
    <property type="evidence" value="ECO:0007669"/>
    <property type="project" value="InterPro"/>
</dbReference>
<gene>
    <name evidence="8" type="ORF">FKR81_06195</name>
</gene>
<dbReference type="Pfam" id="PF03065">
    <property type="entry name" value="Glyco_hydro_57"/>
    <property type="match status" value="1"/>
</dbReference>
<dbReference type="InterPro" id="IPR004300">
    <property type="entry name" value="Glyco_hydro_57_N"/>
</dbReference>
<evidence type="ECO:0000256" key="4">
    <source>
        <dbReference type="PIRSR" id="PIRSR640042-2"/>
    </source>
</evidence>
<sequence length="486" mass="54163">MKREGTFCLVLHSHLPWLAHHGAWPVGEEWLYQAWAHSYLPVVDMLRRFADEGRTDVLTLGVTPVLAAQLDDPYCLRGAHDWLGNWHLRAQYAGPRLRELSAYEHRAATWSLEQFETHWRHGFSPLLRALTDSSTIELLGGPATHPFQPLLDPRIRDFALRTGLADTALRLGSAPEGIWAPECGYSPGMEHDYARAGVRRFMVDGPAMHGDTSSARPVGDSDVLAFGRDLEVSYRVWSPKVGYPGDPAYRDFHTYDHPTGLKPARVTGKNVAPHEKRPYEPALASVALERHVADFVETVVRRLRAVDGGLIVAAYDTELFGHWWHEGPQWLEAVLRALPEAGVHVTTLRGAVDAGHVGTPIELPASSWGTGKDWRVWDGAQVSDIVSLNTQVQRELLELDFSGEVRDPVLDQAVREALLALSSDWAFMVTKDSAADYARYRAKIHSDRFSELATLFRSGRGHARASELRAADGPFGHLDARSLRPN</sequence>
<dbReference type="SUPFAM" id="SSF88688">
    <property type="entry name" value="Families 57/38 glycoside transferase middle domain"/>
    <property type="match status" value="1"/>
</dbReference>
<dbReference type="AlphaFoldDB" id="A0A563F0U6"/>